<evidence type="ECO:0000313" key="1">
    <source>
        <dbReference type="EMBL" id="KAJ8109789.1"/>
    </source>
</evidence>
<organism evidence="1 2">
    <name type="scientific">Boeremia exigua</name>
    <dbReference type="NCBI Taxonomy" id="749465"/>
    <lineage>
        <taxon>Eukaryota</taxon>
        <taxon>Fungi</taxon>
        <taxon>Dikarya</taxon>
        <taxon>Ascomycota</taxon>
        <taxon>Pezizomycotina</taxon>
        <taxon>Dothideomycetes</taxon>
        <taxon>Pleosporomycetidae</taxon>
        <taxon>Pleosporales</taxon>
        <taxon>Pleosporineae</taxon>
        <taxon>Didymellaceae</taxon>
        <taxon>Boeremia</taxon>
    </lineage>
</organism>
<comment type="caution">
    <text evidence="1">The sequence shown here is derived from an EMBL/GenBank/DDBJ whole genome shotgun (WGS) entry which is preliminary data.</text>
</comment>
<protein>
    <submittedName>
        <fullName evidence="1">Uncharacterized protein</fullName>
    </submittedName>
</protein>
<evidence type="ECO:0000313" key="2">
    <source>
        <dbReference type="Proteomes" id="UP001153331"/>
    </source>
</evidence>
<dbReference type="Proteomes" id="UP001153331">
    <property type="component" value="Unassembled WGS sequence"/>
</dbReference>
<dbReference type="EMBL" id="JAPHNI010000571">
    <property type="protein sequence ID" value="KAJ8109789.1"/>
    <property type="molecule type" value="Genomic_DNA"/>
</dbReference>
<gene>
    <name evidence="1" type="ORF">OPT61_g7203</name>
</gene>
<sequence length="804" mass="91163">MDNNGRDVSSTSVDKELAPWLPIPTRSISAIEHPCIIKNVDKGITSLGGSAKLSKGLRSKLETSTNIEGDNELISVSLRPNDPFAKRLLSTPVTTNNLLLKVTVPKRTGRKRKRGTTGPFLAEDEYAETNRTYVEASDIYRALQDNASEYQVAFSGVVEETHRFRAMPDLQYTASQNDVMVDLKNHVLPARYDDLKNWTINTAAGADPKKSVGPSAEFLQMPIAFNYKFQQNAYVKYTDQGEVNLQKRFQYNSYIILKPTDDTVPTRPKPTLQPESSLTPYLQTLVAQIKDLLKERPIITRHMLYNKLGWDKRTRLRQAAVYCGYFFESGPWREALVAWGVDPRKDPKYRKYQTVSFMSYKKRGTARHHDAFDKHVQELSRMTKEQLEHQHTFDGVHASETGNTFQFCDVVDPLLANILATNNIRTTCAPTFQGWYHVGTWAKVTVILKDKMNTIIGGEVPDDSLYQRVCQWPELWDDKEVYDSYRDEVNDREMHEAKRHEHEVMHSVRVAARNPRYAFEKMEKSDRTGSMAESPAAGLVEDGEIPEDLTEYPDNPDTAEATSTEVAETIESSDSDDEDEDEDDEDGEGSVEQDFSEDEDGAWEADDSDDDDAVVMSARAVSEGPTPFGGIRSCKNLESDAPTSQSDLRTTTDHATMSFVRATSKINRAAVRAPVYRSTPVAWNAQRAFSQSAVRCSDAHAEETFEEFTARYEKEFEKVNDVFELQRNLNNCFAYDLVPSTSVITAALQAARRVNDFPSAVRVFEGIKFKVENKNQYEEYLQELEPIREELGIPLKEAMYPDEK</sequence>
<reference evidence="1" key="1">
    <citation type="submission" date="2022-11" db="EMBL/GenBank/DDBJ databases">
        <title>Genome Sequence of Boeremia exigua.</title>
        <authorList>
            <person name="Buettner E."/>
        </authorList>
    </citation>
    <scope>NUCLEOTIDE SEQUENCE</scope>
    <source>
        <strain evidence="1">CU02</strain>
    </source>
</reference>
<name>A0ACC2I376_9PLEO</name>
<keyword evidence="2" id="KW-1185">Reference proteome</keyword>
<proteinExistence type="predicted"/>
<accession>A0ACC2I376</accession>